<dbReference type="Pfam" id="PF00043">
    <property type="entry name" value="GST_C"/>
    <property type="match status" value="1"/>
</dbReference>
<dbReference type="SMART" id="SM01183">
    <property type="entry name" value="EF1G"/>
    <property type="match status" value="1"/>
</dbReference>
<dbReference type="SUPFAM" id="SSF89942">
    <property type="entry name" value="eEF1-gamma domain"/>
    <property type="match status" value="1"/>
</dbReference>
<dbReference type="InterPro" id="IPR036249">
    <property type="entry name" value="Thioredoxin-like_sf"/>
</dbReference>
<dbReference type="Gene3D" id="3.30.70.1010">
    <property type="entry name" value="Translation elongation factor EF1B, gamma chain, conserved domain"/>
    <property type="match status" value="1"/>
</dbReference>
<protein>
    <recommendedName>
        <fullName evidence="10">Elongation factor 1-gamma</fullName>
    </recommendedName>
</protein>
<dbReference type="EMBL" id="JAACJN010000311">
    <property type="protein sequence ID" value="KAF5349068.1"/>
    <property type="molecule type" value="Genomic_DNA"/>
</dbReference>
<evidence type="ECO:0000256" key="3">
    <source>
        <dbReference type="PROSITE-ProRule" id="PRU00519"/>
    </source>
</evidence>
<dbReference type="Proteomes" id="UP000518752">
    <property type="component" value="Unassembled WGS sequence"/>
</dbReference>
<dbReference type="InterPro" id="IPR036433">
    <property type="entry name" value="EF1B_G_C_sf"/>
</dbReference>
<evidence type="ECO:0000256" key="1">
    <source>
        <dbReference type="ARBA" id="ARBA00022768"/>
    </source>
</evidence>
<evidence type="ECO:0000313" key="8">
    <source>
        <dbReference type="EMBL" id="KAF5349068.1"/>
    </source>
</evidence>
<dbReference type="SFLD" id="SFLDS00019">
    <property type="entry name" value="Glutathione_Transferase_(cytos"/>
    <property type="match status" value="1"/>
</dbReference>
<dbReference type="GO" id="GO:0005737">
    <property type="term" value="C:cytoplasm"/>
    <property type="evidence" value="ECO:0007669"/>
    <property type="project" value="TreeGrafter"/>
</dbReference>
<dbReference type="PANTHER" id="PTHR43986:SF1">
    <property type="entry name" value="ELONGATION FACTOR 1-GAMMA"/>
    <property type="match status" value="1"/>
</dbReference>
<dbReference type="Gene3D" id="1.20.1050.10">
    <property type="match status" value="1"/>
</dbReference>
<sequence length="438" mass="49604">MSIGTVYVQASKLIDSVSAYSGVSIDQDTTYDYSSYHNWQTPEFFAKFPHGKIPAFESKDGFRLFEGIVIAKYIASKAPKSGLLGSSADEEALVDAWVHLAETEFWFPVNDIKNMCTNKMPYSKPVRLSSHQSPYANHLRKQIHTYLLSRQQRTLTTLNTHLTKNTFLVGERITFADLVLAHFVRRAVMISFDAPLRAQFPAVIRHLETIVNHPKLKALFGEIKYIENGLQFVPPAKEKKEKEAAPAPAAAKDPKEKKPKVKDADEDEDEPLVPAEPKVKNPLDDLSKSSFNLEDWKRAYSNKETRGKDGALEWLYEHFDKDGFSLWRVDFKYNEELTQTFMSSNQIGGFFNRLEASRKYLFGSVGVLGKANDSIISGALIARGQDIEPVVNVAPDWESYAFKKIDLGNAEDKEFFEAALAWDLKIDGKEWVDGKNFK</sequence>
<evidence type="ECO:0000256" key="2">
    <source>
        <dbReference type="ARBA" id="ARBA00022917"/>
    </source>
</evidence>
<reference evidence="8 9" key="1">
    <citation type="journal article" date="2020" name="ISME J.">
        <title>Uncovering the hidden diversity of litter-decomposition mechanisms in mushroom-forming fungi.</title>
        <authorList>
            <person name="Floudas D."/>
            <person name="Bentzer J."/>
            <person name="Ahren D."/>
            <person name="Johansson T."/>
            <person name="Persson P."/>
            <person name="Tunlid A."/>
        </authorList>
    </citation>
    <scope>NUCLEOTIDE SEQUENCE [LARGE SCALE GENOMIC DNA]</scope>
    <source>
        <strain evidence="8 9">CBS 406.79</strain>
    </source>
</reference>
<keyword evidence="9" id="KW-1185">Reference proteome</keyword>
<dbReference type="Pfam" id="PF02798">
    <property type="entry name" value="GST_N"/>
    <property type="match status" value="1"/>
</dbReference>
<evidence type="ECO:0008006" key="10">
    <source>
        <dbReference type="Google" id="ProtNLM"/>
    </source>
</evidence>
<dbReference type="PROSITE" id="PS50404">
    <property type="entry name" value="GST_NTER"/>
    <property type="match status" value="1"/>
</dbReference>
<comment type="caution">
    <text evidence="8">The sequence shown here is derived from an EMBL/GenBank/DDBJ whole genome shotgun (WGS) entry which is preliminary data.</text>
</comment>
<dbReference type="InterPro" id="IPR004046">
    <property type="entry name" value="GST_C"/>
</dbReference>
<dbReference type="InterPro" id="IPR036282">
    <property type="entry name" value="Glutathione-S-Trfase_C_sf"/>
</dbReference>
<dbReference type="PANTHER" id="PTHR43986">
    <property type="entry name" value="ELONGATION FACTOR 1-GAMMA"/>
    <property type="match status" value="1"/>
</dbReference>
<dbReference type="Gene3D" id="3.40.30.10">
    <property type="entry name" value="Glutaredoxin"/>
    <property type="match status" value="1"/>
</dbReference>
<dbReference type="InterPro" id="IPR010987">
    <property type="entry name" value="Glutathione-S-Trfase_C-like"/>
</dbReference>
<dbReference type="InterPro" id="IPR004045">
    <property type="entry name" value="Glutathione_S-Trfase_N"/>
</dbReference>
<feature type="domain" description="GST N-terminal" evidence="6">
    <location>
        <begin position="1"/>
        <end position="82"/>
    </location>
</feature>
<evidence type="ECO:0000259" key="5">
    <source>
        <dbReference type="PROSITE" id="PS50040"/>
    </source>
</evidence>
<evidence type="ECO:0000259" key="7">
    <source>
        <dbReference type="PROSITE" id="PS50405"/>
    </source>
</evidence>
<proteinExistence type="predicted"/>
<dbReference type="OrthoDB" id="249703at2759"/>
<gene>
    <name evidence="8" type="ORF">D9757_012201</name>
</gene>
<feature type="compositionally biased region" description="Basic and acidic residues" evidence="4">
    <location>
        <begin position="277"/>
        <end position="286"/>
    </location>
</feature>
<dbReference type="FunFam" id="3.30.70.1010:FF:000001">
    <property type="entry name" value="Elongation factor 1-gamma 1"/>
    <property type="match status" value="1"/>
</dbReference>
<dbReference type="Pfam" id="PF00647">
    <property type="entry name" value="EF1G"/>
    <property type="match status" value="1"/>
</dbReference>
<dbReference type="GO" id="GO:0005634">
    <property type="term" value="C:nucleus"/>
    <property type="evidence" value="ECO:0007669"/>
    <property type="project" value="TreeGrafter"/>
</dbReference>
<dbReference type="AlphaFoldDB" id="A0A8H5CWW4"/>
<dbReference type="PROSITE" id="PS50405">
    <property type="entry name" value="GST_CTER"/>
    <property type="match status" value="1"/>
</dbReference>
<evidence type="ECO:0000259" key="6">
    <source>
        <dbReference type="PROSITE" id="PS50404"/>
    </source>
</evidence>
<keyword evidence="1 3" id="KW-0251">Elongation factor</keyword>
<keyword evidence="2 3" id="KW-0648">Protein biosynthesis</keyword>
<dbReference type="InterPro" id="IPR001662">
    <property type="entry name" value="EF1B_G_C"/>
</dbReference>
<feature type="domain" description="EF-1-gamma C-terminal" evidence="5">
    <location>
        <begin position="279"/>
        <end position="438"/>
    </location>
</feature>
<dbReference type="SUPFAM" id="SSF52833">
    <property type="entry name" value="Thioredoxin-like"/>
    <property type="match status" value="1"/>
</dbReference>
<organism evidence="8 9">
    <name type="scientific">Collybiopsis confluens</name>
    <dbReference type="NCBI Taxonomy" id="2823264"/>
    <lineage>
        <taxon>Eukaryota</taxon>
        <taxon>Fungi</taxon>
        <taxon>Dikarya</taxon>
        <taxon>Basidiomycota</taxon>
        <taxon>Agaricomycotina</taxon>
        <taxon>Agaricomycetes</taxon>
        <taxon>Agaricomycetidae</taxon>
        <taxon>Agaricales</taxon>
        <taxon>Marasmiineae</taxon>
        <taxon>Omphalotaceae</taxon>
        <taxon>Collybiopsis</taxon>
    </lineage>
</organism>
<evidence type="ECO:0000313" key="9">
    <source>
        <dbReference type="Proteomes" id="UP000518752"/>
    </source>
</evidence>
<dbReference type="InterPro" id="IPR050802">
    <property type="entry name" value="EF-GSTs"/>
</dbReference>
<feature type="region of interest" description="Disordered" evidence="4">
    <location>
        <begin position="238"/>
        <end position="286"/>
    </location>
</feature>
<evidence type="ECO:0000256" key="4">
    <source>
        <dbReference type="SAM" id="MobiDB-lite"/>
    </source>
</evidence>
<feature type="domain" description="GST C-terminal" evidence="7">
    <location>
        <begin position="87"/>
        <end position="236"/>
    </location>
</feature>
<name>A0A8H5CWW4_9AGAR</name>
<dbReference type="GO" id="GO:0003746">
    <property type="term" value="F:translation elongation factor activity"/>
    <property type="evidence" value="ECO:0007669"/>
    <property type="project" value="UniProtKB-UniRule"/>
</dbReference>
<dbReference type="SUPFAM" id="SSF47616">
    <property type="entry name" value="GST C-terminal domain-like"/>
    <property type="match status" value="1"/>
</dbReference>
<accession>A0A8H5CWW4</accession>
<dbReference type="InterPro" id="IPR040079">
    <property type="entry name" value="Glutathione_S-Trfase"/>
</dbReference>
<dbReference type="PROSITE" id="PS50040">
    <property type="entry name" value="EF1G_C"/>
    <property type="match status" value="1"/>
</dbReference>